<protein>
    <submittedName>
        <fullName evidence="1">Uncharacterized protein</fullName>
    </submittedName>
</protein>
<proteinExistence type="predicted"/>
<evidence type="ECO:0000313" key="1">
    <source>
        <dbReference type="EMBL" id="GAU36839.1"/>
    </source>
</evidence>
<evidence type="ECO:0000313" key="2">
    <source>
        <dbReference type="Proteomes" id="UP000242715"/>
    </source>
</evidence>
<sequence>MTQSVDKLKYAGVRMTYVGYLSRAPEKLGLCPCLTNLSSSHVDHYFEATEINEGRTGILSIDAKIFEYNCNCNCGCIGPIKPHFVIISRFTA</sequence>
<accession>A0A2Z6NZE3</accession>
<name>A0A2Z6NZE3_TRISU</name>
<dbReference type="Proteomes" id="UP000242715">
    <property type="component" value="Unassembled WGS sequence"/>
</dbReference>
<keyword evidence="2" id="KW-1185">Reference proteome</keyword>
<organism evidence="1 2">
    <name type="scientific">Trifolium subterraneum</name>
    <name type="common">Subterranean clover</name>
    <dbReference type="NCBI Taxonomy" id="3900"/>
    <lineage>
        <taxon>Eukaryota</taxon>
        <taxon>Viridiplantae</taxon>
        <taxon>Streptophyta</taxon>
        <taxon>Embryophyta</taxon>
        <taxon>Tracheophyta</taxon>
        <taxon>Spermatophyta</taxon>
        <taxon>Magnoliopsida</taxon>
        <taxon>eudicotyledons</taxon>
        <taxon>Gunneridae</taxon>
        <taxon>Pentapetalae</taxon>
        <taxon>rosids</taxon>
        <taxon>fabids</taxon>
        <taxon>Fabales</taxon>
        <taxon>Fabaceae</taxon>
        <taxon>Papilionoideae</taxon>
        <taxon>50 kb inversion clade</taxon>
        <taxon>NPAAA clade</taxon>
        <taxon>Hologalegina</taxon>
        <taxon>IRL clade</taxon>
        <taxon>Trifolieae</taxon>
        <taxon>Trifolium</taxon>
    </lineage>
</organism>
<dbReference type="EMBL" id="DF973644">
    <property type="protein sequence ID" value="GAU36839.1"/>
    <property type="molecule type" value="Genomic_DNA"/>
</dbReference>
<dbReference type="AlphaFoldDB" id="A0A2Z6NZE3"/>
<gene>
    <name evidence="1" type="ORF">TSUD_213630</name>
</gene>
<reference evidence="2" key="1">
    <citation type="journal article" date="2017" name="Front. Plant Sci.">
        <title>Climate Clever Clovers: New Paradigm to Reduce the Environmental Footprint of Ruminants by Breeding Low Methanogenic Forages Utilizing Haplotype Variation.</title>
        <authorList>
            <person name="Kaur P."/>
            <person name="Appels R."/>
            <person name="Bayer P.E."/>
            <person name="Keeble-Gagnere G."/>
            <person name="Wang J."/>
            <person name="Hirakawa H."/>
            <person name="Shirasawa K."/>
            <person name="Vercoe P."/>
            <person name="Stefanova K."/>
            <person name="Durmic Z."/>
            <person name="Nichols P."/>
            <person name="Revell C."/>
            <person name="Isobe S.N."/>
            <person name="Edwards D."/>
            <person name="Erskine W."/>
        </authorList>
    </citation>
    <scope>NUCLEOTIDE SEQUENCE [LARGE SCALE GENOMIC DNA]</scope>
    <source>
        <strain evidence="2">cv. Daliak</strain>
    </source>
</reference>